<evidence type="ECO:0000256" key="1">
    <source>
        <dbReference type="SAM" id="Phobius"/>
    </source>
</evidence>
<protein>
    <recommendedName>
        <fullName evidence="4">Transcriptional activator TraM</fullName>
    </recommendedName>
</protein>
<dbReference type="EMBL" id="JBAKIA010000032">
    <property type="protein sequence ID" value="MEJ8476910.1"/>
    <property type="molecule type" value="Genomic_DNA"/>
</dbReference>
<accession>A0ABU8TTK6</accession>
<proteinExistence type="predicted"/>
<keyword evidence="1" id="KW-0812">Transmembrane</keyword>
<comment type="caution">
    <text evidence="2">The sequence shown here is derived from an EMBL/GenBank/DDBJ whole genome shotgun (WGS) entry which is preliminary data.</text>
</comment>
<keyword evidence="1" id="KW-1133">Transmembrane helix</keyword>
<keyword evidence="3" id="KW-1185">Reference proteome</keyword>
<evidence type="ECO:0008006" key="4">
    <source>
        <dbReference type="Google" id="ProtNLM"/>
    </source>
</evidence>
<feature type="transmembrane region" description="Helical" evidence="1">
    <location>
        <begin position="136"/>
        <end position="155"/>
    </location>
</feature>
<evidence type="ECO:0000313" key="2">
    <source>
        <dbReference type="EMBL" id="MEJ8476910.1"/>
    </source>
</evidence>
<dbReference type="RefSeq" id="WP_340277765.1">
    <property type="nucleotide sequence ID" value="NZ_JBAKIA010000032.1"/>
</dbReference>
<evidence type="ECO:0000313" key="3">
    <source>
        <dbReference type="Proteomes" id="UP001385499"/>
    </source>
</evidence>
<organism evidence="2 3">
    <name type="scientific">Roseibium algae</name>
    <dbReference type="NCBI Taxonomy" id="3123038"/>
    <lineage>
        <taxon>Bacteria</taxon>
        <taxon>Pseudomonadati</taxon>
        <taxon>Pseudomonadota</taxon>
        <taxon>Alphaproteobacteria</taxon>
        <taxon>Hyphomicrobiales</taxon>
        <taxon>Stappiaceae</taxon>
        <taxon>Roseibium</taxon>
    </lineage>
</organism>
<reference evidence="2 3" key="1">
    <citation type="submission" date="2024-02" db="EMBL/GenBank/DDBJ databases">
        <title>Roseibium algae sp. nov., isolated from marine alga (Grateloupia sp.), showing potential in myo-inositol conversion.</title>
        <authorList>
            <person name="Wang Y."/>
        </authorList>
    </citation>
    <scope>NUCLEOTIDE SEQUENCE [LARGE SCALE GENOMIC DNA]</scope>
    <source>
        <strain evidence="2 3">H3510</strain>
    </source>
</reference>
<dbReference type="Proteomes" id="UP001385499">
    <property type="component" value="Unassembled WGS sequence"/>
</dbReference>
<sequence>MSSAARKIEPVLDDPPKEQWHQLSIEDAIQAAHRNTGISYEKDDPILAVVAIMNAFGERLKSLMEDERRRFSSQFNNDVAGVNAAIDHKVNGVADTLKTVAENLGNENIQTVVAAVAQHAADSEKNRRLLRSNYKACFVFALCNWLAVAAFYLLLK</sequence>
<name>A0ABU8TTK6_9HYPH</name>
<gene>
    <name evidence="2" type="ORF">V6575_22780</name>
</gene>
<keyword evidence="1" id="KW-0472">Membrane</keyword>